<keyword evidence="5" id="KW-0472">Membrane</keyword>
<dbReference type="Gene3D" id="1.20.1260.100">
    <property type="entry name" value="TspO/MBR protein"/>
    <property type="match status" value="1"/>
</dbReference>
<dbReference type="InterPro" id="IPR004307">
    <property type="entry name" value="TspO_MBR"/>
</dbReference>
<dbReference type="PROSITE" id="PS51335">
    <property type="entry name" value="ELMO"/>
    <property type="match status" value="1"/>
</dbReference>
<evidence type="ECO:0000313" key="6">
    <source>
        <dbReference type="EMBL" id="CAD7223579.1"/>
    </source>
</evidence>
<organism evidence="6">
    <name type="scientific">Cyprideis torosa</name>
    <dbReference type="NCBI Taxonomy" id="163714"/>
    <lineage>
        <taxon>Eukaryota</taxon>
        <taxon>Metazoa</taxon>
        <taxon>Ecdysozoa</taxon>
        <taxon>Arthropoda</taxon>
        <taxon>Crustacea</taxon>
        <taxon>Oligostraca</taxon>
        <taxon>Ostracoda</taxon>
        <taxon>Podocopa</taxon>
        <taxon>Podocopida</taxon>
        <taxon>Cytherocopina</taxon>
        <taxon>Cytheroidea</taxon>
        <taxon>Cytherideidae</taxon>
        <taxon>Cyprideis</taxon>
    </lineage>
</organism>
<dbReference type="Pfam" id="PF04727">
    <property type="entry name" value="ELMO_CED12"/>
    <property type="match status" value="2"/>
</dbReference>
<dbReference type="OrthoDB" id="67155at2759"/>
<comment type="subcellular location">
    <subcellularLocation>
        <location evidence="1">Membrane</location>
        <topology evidence="1">Multi-pass membrane protein</topology>
    </subcellularLocation>
</comment>
<dbReference type="PANTHER" id="PTHR12771">
    <property type="entry name" value="ENGULFMENT AND CELL MOTILITY"/>
    <property type="match status" value="1"/>
</dbReference>
<evidence type="ECO:0000256" key="1">
    <source>
        <dbReference type="ARBA" id="ARBA00004141"/>
    </source>
</evidence>
<protein>
    <submittedName>
        <fullName evidence="6">Uncharacterized protein</fullName>
    </submittedName>
</protein>
<evidence type="ECO:0000256" key="3">
    <source>
        <dbReference type="ARBA" id="ARBA00022692"/>
    </source>
</evidence>
<dbReference type="AlphaFoldDB" id="A0A7R8ZKL6"/>
<dbReference type="EMBL" id="OB660225">
    <property type="protein sequence ID" value="CAD7223579.1"/>
    <property type="molecule type" value="Genomic_DNA"/>
</dbReference>
<sequence length="517" mass="59214">MERNTDMEVKGNESAKKERNDERTTERTSTRRRGEEDACITTRMVHDLDRDGGGFSGDAKLPLMLYGSQLALNWAFSPICFGMHRLGLVSFLFLENNIMSFYGWNRIKEVLLICFLCVSSIVRRITKWVLRRTTKLCELQRICYGESQGARRTCGVEASLGTSRDPVILSLISRMNQMCMEFKFTETNESQIVDSAVRVITKTKGIDVYIHKEFTYSLGASISQIWAYRQLQEEADRRRHVAYDSGNEAHELMLLGLWNALCPDRTLSARISKDWGYIGFQGEDPKTDFRGMGILGLENLWVEDLSDMSQSGHNPIIDSSVFTQPCKVVVPSTWWVRGRPVAHSRSVYGAPTNPPVCHDRFKNVIVRTSTGQGLEWWLIPTVEQLVVDSLRVGVGVFKLDCSVDSKVVFVATRKLNFICACDSKYPFAIVGISLTALLLDLLEDGSLRTHFYNEPRPYAVRPCLLGLHTLYAAVFVRFDRFYRERKPETIMEFSRIRKLFEDDLRKELRLMNSRIEL</sequence>
<keyword evidence="3" id="KW-0812">Transmembrane</keyword>
<evidence type="ECO:0000256" key="4">
    <source>
        <dbReference type="ARBA" id="ARBA00022989"/>
    </source>
</evidence>
<proteinExistence type="inferred from homology"/>
<gene>
    <name evidence="6" type="ORF">CTOB1V02_LOCUS1561</name>
</gene>
<dbReference type="GO" id="GO:0005096">
    <property type="term" value="F:GTPase activator activity"/>
    <property type="evidence" value="ECO:0007669"/>
    <property type="project" value="TreeGrafter"/>
</dbReference>
<dbReference type="PANTHER" id="PTHR12771:SF51">
    <property type="entry name" value="LD01482P"/>
    <property type="match status" value="1"/>
</dbReference>
<dbReference type="InterPro" id="IPR038330">
    <property type="entry name" value="TspO/MBR-related_sf"/>
</dbReference>
<dbReference type="Pfam" id="PF03073">
    <property type="entry name" value="TspO_MBR"/>
    <property type="match status" value="1"/>
</dbReference>
<reference evidence="6" key="1">
    <citation type="submission" date="2020-11" db="EMBL/GenBank/DDBJ databases">
        <authorList>
            <person name="Tran Van P."/>
        </authorList>
    </citation>
    <scope>NUCLEOTIDE SEQUENCE</scope>
</reference>
<dbReference type="InterPro" id="IPR050868">
    <property type="entry name" value="ELMO_domain-containing"/>
</dbReference>
<evidence type="ECO:0000256" key="5">
    <source>
        <dbReference type="ARBA" id="ARBA00023136"/>
    </source>
</evidence>
<name>A0A7R8ZKL6_9CRUS</name>
<dbReference type="InterPro" id="IPR006816">
    <property type="entry name" value="ELMO_dom"/>
</dbReference>
<comment type="similarity">
    <text evidence="2">Belongs to the TspO/BZRP family.</text>
</comment>
<evidence type="ECO:0000256" key="2">
    <source>
        <dbReference type="ARBA" id="ARBA00007524"/>
    </source>
</evidence>
<accession>A0A7R8ZKL6</accession>
<keyword evidence="4" id="KW-1133">Transmembrane helix</keyword>
<dbReference type="GO" id="GO:0016020">
    <property type="term" value="C:membrane"/>
    <property type="evidence" value="ECO:0007669"/>
    <property type="project" value="UniProtKB-SubCell"/>
</dbReference>